<sequence>MSVGVEKSYRIQYIVYQKDQAETKRWKPGLFWQEVDRLVSAKIRESVHIEEGINYDKSSKKYQCVIEKYESNERSSVKILCHYLKIHPKTSIIKNYNVRGKRCSGYRRKAR</sequence>
<gene>
    <name evidence="1" type="ORF">LKD42_14485</name>
</gene>
<evidence type="ECO:0008006" key="3">
    <source>
        <dbReference type="Google" id="ProtNLM"/>
    </source>
</evidence>
<keyword evidence="2" id="KW-1185">Reference proteome</keyword>
<evidence type="ECO:0000313" key="1">
    <source>
        <dbReference type="EMBL" id="MCC2150433.1"/>
    </source>
</evidence>
<evidence type="ECO:0000313" key="2">
    <source>
        <dbReference type="Proteomes" id="UP001299235"/>
    </source>
</evidence>
<dbReference type="Proteomes" id="UP001299235">
    <property type="component" value="Unassembled WGS sequence"/>
</dbReference>
<proteinExistence type="predicted"/>
<accession>A0ABS8EZJ0</accession>
<dbReference type="RefSeq" id="WP_248836111.1">
    <property type="nucleotide sequence ID" value="NZ_JAJEQE010000080.1"/>
</dbReference>
<dbReference type="EMBL" id="JAJEQE010000080">
    <property type="protein sequence ID" value="MCC2150433.1"/>
    <property type="molecule type" value="Genomic_DNA"/>
</dbReference>
<reference evidence="1 2" key="1">
    <citation type="submission" date="2021-10" db="EMBL/GenBank/DDBJ databases">
        <title>Anaerobic single-cell dispensing facilitates the cultivation of human gut bacteria.</title>
        <authorList>
            <person name="Afrizal A."/>
        </authorList>
    </citation>
    <scope>NUCLEOTIDE SEQUENCE [LARGE SCALE GENOMIC DNA]</scope>
    <source>
        <strain evidence="1 2">CLA-AA-H246</strain>
    </source>
</reference>
<protein>
    <recommendedName>
        <fullName evidence="3">Transposase</fullName>
    </recommendedName>
</protein>
<organism evidence="1 2">
    <name type="scientific">Hominisplanchenecus faecis</name>
    <dbReference type="NCBI Taxonomy" id="2885351"/>
    <lineage>
        <taxon>Bacteria</taxon>
        <taxon>Bacillati</taxon>
        <taxon>Bacillota</taxon>
        <taxon>Clostridia</taxon>
        <taxon>Lachnospirales</taxon>
        <taxon>Lachnospiraceae</taxon>
        <taxon>Hominisplanchenecus</taxon>
    </lineage>
</organism>
<name>A0ABS8EZJ0_9FIRM</name>
<comment type="caution">
    <text evidence="1">The sequence shown here is derived from an EMBL/GenBank/DDBJ whole genome shotgun (WGS) entry which is preliminary data.</text>
</comment>